<organism evidence="1 2">
    <name type="scientific">Paractinoplanes ferrugineus</name>
    <dbReference type="NCBI Taxonomy" id="113564"/>
    <lineage>
        <taxon>Bacteria</taxon>
        <taxon>Bacillati</taxon>
        <taxon>Actinomycetota</taxon>
        <taxon>Actinomycetes</taxon>
        <taxon>Micromonosporales</taxon>
        <taxon>Micromonosporaceae</taxon>
        <taxon>Paractinoplanes</taxon>
    </lineage>
</organism>
<dbReference type="AlphaFoldDB" id="A0A919JCL3"/>
<evidence type="ECO:0000313" key="2">
    <source>
        <dbReference type="Proteomes" id="UP000598174"/>
    </source>
</evidence>
<sequence>MTEVKAAGLPEGSVVAIDTRVLLKQSITHGLDRKNWVSAGQATPYRDVEVDEQLADGGMVLRHGYGDKEI</sequence>
<reference evidence="1" key="1">
    <citation type="submission" date="2021-01" db="EMBL/GenBank/DDBJ databases">
        <title>Whole genome shotgun sequence of Actinoplanes ferrugineus NBRC 15555.</title>
        <authorList>
            <person name="Komaki H."/>
            <person name="Tamura T."/>
        </authorList>
    </citation>
    <scope>NUCLEOTIDE SEQUENCE</scope>
    <source>
        <strain evidence="1">NBRC 15555</strain>
    </source>
</reference>
<accession>A0A919JCL3</accession>
<evidence type="ECO:0000313" key="1">
    <source>
        <dbReference type="EMBL" id="GIE16854.1"/>
    </source>
</evidence>
<dbReference type="EMBL" id="BOMM01000104">
    <property type="protein sequence ID" value="GIE16854.1"/>
    <property type="molecule type" value="Genomic_DNA"/>
</dbReference>
<proteinExistence type="predicted"/>
<dbReference type="Proteomes" id="UP000598174">
    <property type="component" value="Unassembled WGS sequence"/>
</dbReference>
<gene>
    <name evidence="1" type="ORF">Afe05nite_86940</name>
</gene>
<comment type="caution">
    <text evidence="1">The sequence shown here is derived from an EMBL/GenBank/DDBJ whole genome shotgun (WGS) entry which is preliminary data.</text>
</comment>
<protein>
    <submittedName>
        <fullName evidence="1">Uncharacterized protein</fullName>
    </submittedName>
</protein>
<dbReference type="RefSeq" id="WP_203823178.1">
    <property type="nucleotide sequence ID" value="NZ_BAAABP010000005.1"/>
</dbReference>
<name>A0A919JCL3_9ACTN</name>
<keyword evidence="2" id="KW-1185">Reference proteome</keyword>